<dbReference type="InterPro" id="IPR029045">
    <property type="entry name" value="ClpP/crotonase-like_dom_sf"/>
</dbReference>
<dbReference type="InterPro" id="IPR045002">
    <property type="entry name" value="Ech1-like"/>
</dbReference>
<reference evidence="7" key="2">
    <citation type="submission" date="2015-01" db="EMBL/GenBank/DDBJ databases">
        <title>Evolutionary Origins and Diversification of the Mycorrhizal Mutualists.</title>
        <authorList>
            <consortium name="DOE Joint Genome Institute"/>
            <consortium name="Mycorrhizal Genomics Consortium"/>
            <person name="Kohler A."/>
            <person name="Kuo A."/>
            <person name="Nagy L.G."/>
            <person name="Floudas D."/>
            <person name="Copeland A."/>
            <person name="Barry K.W."/>
            <person name="Cichocki N."/>
            <person name="Veneault-Fourrey C."/>
            <person name="LaButti K."/>
            <person name="Lindquist E.A."/>
            <person name="Lipzen A."/>
            <person name="Lundell T."/>
            <person name="Morin E."/>
            <person name="Murat C."/>
            <person name="Riley R."/>
            <person name="Ohm R."/>
            <person name="Sun H."/>
            <person name="Tunlid A."/>
            <person name="Henrissat B."/>
            <person name="Grigoriev I.V."/>
            <person name="Hibbett D.S."/>
            <person name="Martin F."/>
        </authorList>
    </citation>
    <scope>NUCLEOTIDE SEQUENCE [LARGE SCALE GENOMIC DNA]</scope>
    <source>
        <strain evidence="7">MUT 4182</strain>
    </source>
</reference>
<dbReference type="PANTHER" id="PTHR43149:SF1">
    <property type="entry name" value="DELTA(3,5)-DELTA(2,4)-DIENOYL-COA ISOMERASE, MITOCHONDRIAL"/>
    <property type="match status" value="1"/>
</dbReference>
<dbReference type="PANTHER" id="PTHR43149">
    <property type="entry name" value="ENOYL-COA HYDRATASE"/>
    <property type="match status" value="1"/>
</dbReference>
<dbReference type="SUPFAM" id="SSF52096">
    <property type="entry name" value="ClpP/crotonase"/>
    <property type="match status" value="1"/>
</dbReference>
<evidence type="ECO:0000256" key="4">
    <source>
        <dbReference type="ARBA" id="ARBA00023098"/>
    </source>
</evidence>
<evidence type="ECO:0000256" key="5">
    <source>
        <dbReference type="ARBA" id="ARBA00023235"/>
    </source>
</evidence>
<evidence type="ECO:0000313" key="6">
    <source>
        <dbReference type="EMBL" id="KIO24772.1"/>
    </source>
</evidence>
<dbReference type="GO" id="GO:0005739">
    <property type="term" value="C:mitochondrion"/>
    <property type="evidence" value="ECO:0007669"/>
    <property type="project" value="TreeGrafter"/>
</dbReference>
<dbReference type="InterPro" id="IPR001753">
    <property type="entry name" value="Enoyl-CoA_hydra/iso"/>
</dbReference>
<keyword evidence="4" id="KW-0443">Lipid metabolism</keyword>
<dbReference type="EMBL" id="KN823054">
    <property type="protein sequence ID" value="KIO24772.1"/>
    <property type="molecule type" value="Genomic_DNA"/>
</dbReference>
<dbReference type="GO" id="GO:0006635">
    <property type="term" value="P:fatty acid beta-oxidation"/>
    <property type="evidence" value="ECO:0007669"/>
    <property type="project" value="UniProtKB-UniPathway"/>
</dbReference>
<dbReference type="Proteomes" id="UP000054248">
    <property type="component" value="Unassembled WGS sequence"/>
</dbReference>
<dbReference type="HOGENOM" id="CLU_009834_7_0_1"/>
<gene>
    <name evidence="6" type="ORF">M407DRAFT_25831</name>
</gene>
<dbReference type="GO" id="GO:0051750">
    <property type="term" value="F:delta(3,5)-delta(2,4)-dienoyl-CoA isomerase activity"/>
    <property type="evidence" value="ECO:0007669"/>
    <property type="project" value="TreeGrafter"/>
</dbReference>
<comment type="similarity">
    <text evidence="2">Belongs to the enoyl-CoA hydratase/isomerase family.</text>
</comment>
<protein>
    <recommendedName>
        <fullName evidence="8">Enoyl-CoA hydratase</fullName>
    </recommendedName>
</protein>
<proteinExistence type="inferred from homology"/>
<evidence type="ECO:0000313" key="7">
    <source>
        <dbReference type="Proteomes" id="UP000054248"/>
    </source>
</evidence>
<reference evidence="6 7" key="1">
    <citation type="submission" date="2014-04" db="EMBL/GenBank/DDBJ databases">
        <authorList>
            <consortium name="DOE Joint Genome Institute"/>
            <person name="Kuo A."/>
            <person name="Girlanda M."/>
            <person name="Perotto S."/>
            <person name="Kohler A."/>
            <person name="Nagy L.G."/>
            <person name="Floudas D."/>
            <person name="Copeland A."/>
            <person name="Barry K.W."/>
            <person name="Cichocki N."/>
            <person name="Veneault-Fourrey C."/>
            <person name="LaButti K."/>
            <person name="Lindquist E.A."/>
            <person name="Lipzen A."/>
            <person name="Lundell T."/>
            <person name="Morin E."/>
            <person name="Murat C."/>
            <person name="Sun H."/>
            <person name="Tunlid A."/>
            <person name="Henrissat B."/>
            <person name="Grigoriev I.V."/>
            <person name="Hibbett D.S."/>
            <person name="Martin F."/>
            <person name="Nordberg H.P."/>
            <person name="Cantor M.N."/>
            <person name="Hua S.X."/>
        </authorList>
    </citation>
    <scope>NUCLEOTIDE SEQUENCE [LARGE SCALE GENOMIC DNA]</scope>
    <source>
        <strain evidence="6 7">MUT 4182</strain>
    </source>
</reference>
<dbReference type="STRING" id="1051891.A0A0C3LTT6"/>
<keyword evidence="5" id="KW-0413">Isomerase</keyword>
<dbReference type="Gene3D" id="3.90.226.10">
    <property type="entry name" value="2-enoyl-CoA Hydratase, Chain A, domain 1"/>
    <property type="match status" value="1"/>
</dbReference>
<comment type="pathway">
    <text evidence="1">Lipid metabolism; fatty acid beta-oxidation.</text>
</comment>
<keyword evidence="7" id="KW-1185">Reference proteome</keyword>
<name>A0A0C3LTT6_9AGAM</name>
<evidence type="ECO:0000256" key="1">
    <source>
        <dbReference type="ARBA" id="ARBA00005005"/>
    </source>
</evidence>
<sequence>MSVANNHIKVSKVQDNEGVVLVQLARPPVNAFHQSMWEELGATFDRLSRDGQVRAIVLSSSNPKIWTAGLDLTATGALSSRDEDPARTSIPLRDHIIHFQSCISAIERCRQPVLAAVHGAAIGLGVDILCACDVRFASESATFCIKEVDVGMAADIGTLSRFPKIVGNQSAARELAFTGRTFDANEAKELGFVSKVVDGGMEEVLAATVHVARIISTKSPIAIMGSKHLLNHARDNSVGNSLEYTATWNSLMLQANDTTDAFAAFKGKNPPVFKPIPSSKL</sequence>
<dbReference type="AlphaFoldDB" id="A0A0C3LTT6"/>
<dbReference type="InterPro" id="IPR014748">
    <property type="entry name" value="Enoyl-CoA_hydra_C"/>
</dbReference>
<dbReference type="Gene3D" id="1.10.12.10">
    <property type="entry name" value="Lyase 2-enoyl-coa Hydratase, Chain A, domain 2"/>
    <property type="match status" value="1"/>
</dbReference>
<accession>A0A0C3LTT6</accession>
<organism evidence="6 7">
    <name type="scientific">Tulasnella calospora MUT 4182</name>
    <dbReference type="NCBI Taxonomy" id="1051891"/>
    <lineage>
        <taxon>Eukaryota</taxon>
        <taxon>Fungi</taxon>
        <taxon>Dikarya</taxon>
        <taxon>Basidiomycota</taxon>
        <taxon>Agaricomycotina</taxon>
        <taxon>Agaricomycetes</taxon>
        <taxon>Cantharellales</taxon>
        <taxon>Tulasnellaceae</taxon>
        <taxon>Tulasnella</taxon>
    </lineage>
</organism>
<dbReference type="OrthoDB" id="14970at2759"/>
<dbReference type="FunFam" id="1.10.12.10:FF:000004">
    <property type="entry name" value="Delta3,5-delta2,4-dienoyl-CoA isomerase"/>
    <property type="match status" value="1"/>
</dbReference>
<keyword evidence="3" id="KW-0276">Fatty acid metabolism</keyword>
<dbReference type="UniPathway" id="UPA00659"/>
<evidence type="ECO:0000256" key="3">
    <source>
        <dbReference type="ARBA" id="ARBA00022832"/>
    </source>
</evidence>
<dbReference type="CDD" id="cd06558">
    <property type="entry name" value="crotonase-like"/>
    <property type="match status" value="1"/>
</dbReference>
<dbReference type="Pfam" id="PF00378">
    <property type="entry name" value="ECH_1"/>
    <property type="match status" value="1"/>
</dbReference>
<evidence type="ECO:0000256" key="2">
    <source>
        <dbReference type="ARBA" id="ARBA00005254"/>
    </source>
</evidence>
<evidence type="ECO:0008006" key="8">
    <source>
        <dbReference type="Google" id="ProtNLM"/>
    </source>
</evidence>